<dbReference type="InterPro" id="IPR000424">
    <property type="entry name" value="Primosome_PriB/ssb"/>
</dbReference>
<protein>
    <submittedName>
        <fullName evidence="4">Single-stranded DNA-binding protein</fullName>
    </submittedName>
</protein>
<dbReference type="Gene3D" id="2.40.50.140">
    <property type="entry name" value="Nucleic acid-binding proteins"/>
    <property type="match status" value="1"/>
</dbReference>
<evidence type="ECO:0000313" key="4">
    <source>
        <dbReference type="EMBL" id="PYF42585.1"/>
    </source>
</evidence>
<dbReference type="SUPFAM" id="SSF50249">
    <property type="entry name" value="Nucleic acid-binding proteins"/>
    <property type="match status" value="1"/>
</dbReference>
<evidence type="ECO:0000256" key="1">
    <source>
        <dbReference type="ARBA" id="ARBA00023125"/>
    </source>
</evidence>
<dbReference type="InterPro" id="IPR012340">
    <property type="entry name" value="NA-bd_OB-fold"/>
</dbReference>
<dbReference type="PROSITE" id="PS50935">
    <property type="entry name" value="SSB"/>
    <property type="match status" value="1"/>
</dbReference>
<evidence type="ECO:0000256" key="3">
    <source>
        <dbReference type="SAM" id="MobiDB-lite"/>
    </source>
</evidence>
<dbReference type="Proteomes" id="UP000247715">
    <property type="component" value="Unassembled WGS sequence"/>
</dbReference>
<evidence type="ECO:0000256" key="2">
    <source>
        <dbReference type="PROSITE-ProRule" id="PRU00252"/>
    </source>
</evidence>
<proteinExistence type="predicted"/>
<dbReference type="AlphaFoldDB" id="A0A318U8Z9"/>
<name>A0A318U8Z9_9BACT</name>
<dbReference type="CDD" id="cd04496">
    <property type="entry name" value="SSB_OBF"/>
    <property type="match status" value="1"/>
</dbReference>
<gene>
    <name evidence="4" type="ORF">BCF88_10913</name>
</gene>
<comment type="caution">
    <text evidence="4">The sequence shown here is derived from an EMBL/GenBank/DDBJ whole genome shotgun (WGS) entry which is preliminary data.</text>
</comment>
<sequence>MNKAFLIGKLVNDPYKGTSSYGQEYSKFTVLTSYDLETKPQYLPCSSWAKTASFINNNFKKGDLVEIEGYFVKGKNYVLPDKTISDYFINVSKIKPFKPDVSSFLQDFVTKNQIEQTVVEDFSNTSIDIEDSKSSPSETSIPDEDDGLSWPT</sequence>
<dbReference type="Pfam" id="PF00436">
    <property type="entry name" value="SSB"/>
    <property type="match status" value="1"/>
</dbReference>
<dbReference type="GO" id="GO:0003697">
    <property type="term" value="F:single-stranded DNA binding"/>
    <property type="evidence" value="ECO:0007669"/>
    <property type="project" value="InterPro"/>
</dbReference>
<keyword evidence="1 2" id="KW-0238">DNA-binding</keyword>
<evidence type="ECO:0000313" key="5">
    <source>
        <dbReference type="Proteomes" id="UP000247715"/>
    </source>
</evidence>
<dbReference type="RefSeq" id="WP_110858389.1">
    <property type="nucleotide sequence ID" value="NZ_LS991949.1"/>
</dbReference>
<feature type="region of interest" description="Disordered" evidence="3">
    <location>
        <begin position="125"/>
        <end position="152"/>
    </location>
</feature>
<organism evidence="4 5">
    <name type="scientific">Metamycoplasma alkalescens</name>
    <dbReference type="NCBI Taxonomy" id="45363"/>
    <lineage>
        <taxon>Bacteria</taxon>
        <taxon>Bacillati</taxon>
        <taxon>Mycoplasmatota</taxon>
        <taxon>Mycoplasmoidales</taxon>
        <taxon>Metamycoplasmataceae</taxon>
        <taxon>Metamycoplasma</taxon>
    </lineage>
</organism>
<feature type="compositionally biased region" description="Acidic residues" evidence="3">
    <location>
        <begin position="141"/>
        <end position="152"/>
    </location>
</feature>
<accession>A0A318U8Z9</accession>
<reference evidence="4 5" key="1">
    <citation type="submission" date="2018-06" db="EMBL/GenBank/DDBJ databases">
        <title>Genomic Encyclopedia of Archaeal and Bacterial Type Strains, Phase II (KMG-II): from individual species to whole genera.</title>
        <authorList>
            <person name="Goeker M."/>
        </authorList>
    </citation>
    <scope>NUCLEOTIDE SEQUENCE [LARGE SCALE GENOMIC DNA]</scope>
    <source>
        <strain evidence="4 5">ATCC 29103</strain>
    </source>
</reference>
<dbReference type="EMBL" id="QKLP01000009">
    <property type="protein sequence ID" value="PYF42585.1"/>
    <property type="molecule type" value="Genomic_DNA"/>
</dbReference>